<dbReference type="PANTHER" id="PTHR43314">
    <property type="match status" value="1"/>
</dbReference>
<dbReference type="InterPro" id="IPR035442">
    <property type="entry name" value="FNR_plant_Cyanobacteria"/>
</dbReference>
<evidence type="ECO:0000256" key="7">
    <source>
        <dbReference type="ARBA" id="ARBA00023002"/>
    </source>
</evidence>
<feature type="non-terminal residue" evidence="10">
    <location>
        <position position="1"/>
    </location>
</feature>
<evidence type="ECO:0000256" key="6">
    <source>
        <dbReference type="ARBA" id="ARBA00022857"/>
    </source>
</evidence>
<evidence type="ECO:0000256" key="1">
    <source>
        <dbReference type="ARBA" id="ARBA00001974"/>
    </source>
</evidence>
<dbReference type="InterPro" id="IPR001709">
    <property type="entry name" value="Flavoprot_Pyr_Nucl_cyt_Rdtase"/>
</dbReference>
<feature type="domain" description="FAD-binding FR-type" evidence="9">
    <location>
        <begin position="120"/>
        <end position="278"/>
    </location>
</feature>
<dbReference type="InterPro" id="IPR015701">
    <property type="entry name" value="FNR"/>
</dbReference>
<evidence type="ECO:0000256" key="4">
    <source>
        <dbReference type="ARBA" id="ARBA00022630"/>
    </source>
</evidence>
<dbReference type="EC" id="1.18.1.2" evidence="3"/>
<dbReference type="Gene3D" id="2.40.30.10">
    <property type="entry name" value="Translation factors"/>
    <property type="match status" value="3"/>
</dbReference>
<accession>A0ABN9RNN4</accession>
<keyword evidence="5" id="KW-0274">FAD</keyword>
<reference evidence="10" key="1">
    <citation type="submission" date="2023-10" db="EMBL/GenBank/DDBJ databases">
        <authorList>
            <person name="Chen Y."/>
            <person name="Shah S."/>
            <person name="Dougan E. K."/>
            <person name="Thang M."/>
            <person name="Chan C."/>
        </authorList>
    </citation>
    <scope>NUCLEOTIDE SEQUENCE [LARGE SCALE GENOMIC DNA]</scope>
</reference>
<dbReference type="EMBL" id="CAUYUJ010007447">
    <property type="protein sequence ID" value="CAK0820801.1"/>
    <property type="molecule type" value="Genomic_DNA"/>
</dbReference>
<dbReference type="PIRSF" id="PIRSF501178">
    <property type="entry name" value="FNR-PetH"/>
    <property type="match status" value="1"/>
</dbReference>
<evidence type="ECO:0000256" key="3">
    <source>
        <dbReference type="ARBA" id="ARBA00013223"/>
    </source>
</evidence>
<comment type="cofactor">
    <cofactor evidence="1">
        <name>FAD</name>
        <dbReference type="ChEBI" id="CHEBI:57692"/>
    </cofactor>
</comment>
<feature type="non-terminal residue" evidence="10">
    <location>
        <position position="1612"/>
    </location>
</feature>
<comment type="caution">
    <text evidence="10">The sequence shown here is derived from an EMBL/GenBank/DDBJ whole genome shotgun (WGS) entry which is preliminary data.</text>
</comment>
<dbReference type="InterPro" id="IPR017938">
    <property type="entry name" value="Riboflavin_synthase-like_b-brl"/>
</dbReference>
<evidence type="ECO:0000256" key="8">
    <source>
        <dbReference type="ARBA" id="ARBA00047776"/>
    </source>
</evidence>
<keyword evidence="11" id="KW-1185">Reference proteome</keyword>
<organism evidence="10 11">
    <name type="scientific">Prorocentrum cordatum</name>
    <dbReference type="NCBI Taxonomy" id="2364126"/>
    <lineage>
        <taxon>Eukaryota</taxon>
        <taxon>Sar</taxon>
        <taxon>Alveolata</taxon>
        <taxon>Dinophyceae</taxon>
        <taxon>Prorocentrales</taxon>
        <taxon>Prorocentraceae</taxon>
        <taxon>Prorocentrum</taxon>
    </lineage>
</organism>
<feature type="domain" description="FAD-binding FR-type" evidence="9">
    <location>
        <begin position="1294"/>
        <end position="1452"/>
    </location>
</feature>
<keyword evidence="4" id="KW-0285">Flavoprotein</keyword>
<dbReference type="PIRSF" id="PIRSF000361">
    <property type="entry name" value="Frd-NADP+_RD"/>
    <property type="match status" value="1"/>
</dbReference>
<keyword evidence="7" id="KW-0560">Oxidoreductase</keyword>
<gene>
    <name evidence="10" type="ORF">PCOR1329_LOCUS22335</name>
</gene>
<dbReference type="PROSITE" id="PS51384">
    <property type="entry name" value="FAD_FR"/>
    <property type="match status" value="3"/>
</dbReference>
<comment type="similarity">
    <text evidence="2">Belongs to the ferredoxin--NADP reductase type 1 family.</text>
</comment>
<dbReference type="CDD" id="cd06208">
    <property type="entry name" value="CYPOR_like_FNR"/>
    <property type="match status" value="3"/>
</dbReference>
<dbReference type="Gene3D" id="3.40.50.80">
    <property type="entry name" value="Nucleotide-binding domain of ferredoxin-NADP reductase (FNR) module"/>
    <property type="match status" value="3"/>
</dbReference>
<comment type="catalytic activity">
    <reaction evidence="8">
        <text>2 reduced [2Fe-2S]-[ferredoxin] + NADP(+) + H(+) = 2 oxidized [2Fe-2S]-[ferredoxin] + NADPH</text>
        <dbReference type="Rhea" id="RHEA:20125"/>
        <dbReference type="Rhea" id="RHEA-COMP:10000"/>
        <dbReference type="Rhea" id="RHEA-COMP:10001"/>
        <dbReference type="ChEBI" id="CHEBI:15378"/>
        <dbReference type="ChEBI" id="CHEBI:33737"/>
        <dbReference type="ChEBI" id="CHEBI:33738"/>
        <dbReference type="ChEBI" id="CHEBI:57783"/>
        <dbReference type="ChEBI" id="CHEBI:58349"/>
        <dbReference type="EC" id="1.18.1.2"/>
    </reaction>
</comment>
<sequence>AGVDARKKAEDEEVDYQGNQFGKKLRALFFGHLADMAPAAASALLDQFGLAAPRLRAGRSSAPEASSFAGIPATVGLGAAAIAVGSSVVTRRAAAVKKKGVKVVQQLDGREIPWNLFMPKAPYQGKVIKNDVQAHTITKPNSSSPGDANWETTHVTFDHGGKVPYVEGQSIGVIAPGPDKKGETPAKIRLYSIGSSAVGDCQDSKTVSLCVKRVVEVEEEKWPLKHSNREVGEDKPDKAGTCFPDAKVYRGVCSNHICDMSEGDEVLITGPTGAEMLLPNEQDCNIIMLATGTGIAPMRSYMRLLFHDKVGANPDGTRKFQGLAWLFLGVPYSNSLLYVDEHDEYTKQFPDQFRADYAISREQKNAAGQRMYIQTRMAEYAEELWELMQSPKTHIYMCGLKGMEAGMEECFSPLAAKAGVDWKEFAKEMKKNHRYHVEVYCCAQLCCADPEVGTIEIDAANTSATPRPLLTWVLRFICLLYPFGNSEPPYFVFFWFFLDAVFDRNFTTSYTSAVPGRGVQTKWSQDTAIGNRGDVGKILCGRVQQLYEDYLRRHRPVLVENLGVKARYDRTFTAAEDGEGAQVCKTLFPGHWHDSQTSAFSHKVLNVSFGSVGERTVRNILSKEFSSNASRFEVDPAAIHQQLHRSEEIHDKPDACSATPIGLPAPAADSEPLAPWTMSLAFVAAPPAVAPEAAPRLRAGRSSAPDASSFAGIPATVGLGAAAIAVGSSVVTRRAAAVKKKGVKVVQQLDGREIPWNLFMPKAPYQGKVIKNDVQAHTITKPNSSSPGDANWETTHVTFDHGGKVPYVEGQSIGVIAPGPDKKGETPAKIRLYSIGSSAVGDCQDSKTVSLCVKRVVEVEEEKWPLKHSNREVGEDKPDKAGTCFPDAKVYRGVCSNHICDMSEGDEVLITGPTGAEMLLPNEQDCNIIMLATGTGIAPMRSYMRLLFHDKVGANPDGTRKFQGLAWLFLGVPYSNSLLYVDEHDEYTKQFPDQFRADYAISREQKNAAGQRMYIQTRMAEYAEELWELMQSPKTHIYMCGLKGMEAGMEECFSPLAAKAGVDWKEFAKEMKKNHRYHVEHSSAQQGALGTRRTRTNRASPLRVGCAQLCCADPEIGTIEIDAANTSATPRLLLTWVLRFICLLYPFGNSEPPYFVFFWFFLDAVFDRNFTTSYTSAVPGRGVQPDACSATPIGLPAPAADSEPLAPWTMSLAFVAAPPAVAPEAAPRLRAGRSSAPDASSFAGIPATVGLGAAAIAVGSSVVTRRAAAVKKKGVKVVQQLDGREIPWNLFMPKAPYQGKVIKNDVQAHTITKPNSSSPGDANWETTHVTFDHGGKVPYVEGQSIGVIAPGPDKKGETPAKIRLYSIGSSAVGDCQDSKTVSLCVKRVVEVEEEKWPLKHSNREVGEDKPDKAGTCFPDAKVYRGVCSNHICDMSEGDEVLITGPTGAEMLLPNEQDCNIIMLATGTGIAPMRSYMRLLFHDKVGANPDGTRKFQGLAWLFLGVPYSNSLLYVDEHDEYTKQFPDQFRADYAISREQKNAAGQRMYIQTRMAEYAEELWELMQSPKTHIYMCGLKGMEAGMEECFSPLATKAGVDWKEFAKEMKKNHRYHVE</sequence>
<dbReference type="SUPFAM" id="SSF52343">
    <property type="entry name" value="Ferredoxin reductase-like, C-terminal NADP-linked domain"/>
    <property type="match status" value="3"/>
</dbReference>
<dbReference type="SUPFAM" id="SSF63380">
    <property type="entry name" value="Riboflavin synthase domain-like"/>
    <property type="match status" value="3"/>
</dbReference>
<evidence type="ECO:0000256" key="2">
    <source>
        <dbReference type="ARBA" id="ARBA00008312"/>
    </source>
</evidence>
<evidence type="ECO:0000259" key="9">
    <source>
        <dbReference type="PROSITE" id="PS51384"/>
    </source>
</evidence>
<evidence type="ECO:0000256" key="5">
    <source>
        <dbReference type="ARBA" id="ARBA00022827"/>
    </source>
</evidence>
<protein>
    <recommendedName>
        <fullName evidence="3">ferredoxin--NADP(+) reductase</fullName>
        <ecNumber evidence="3">1.18.1.2</ecNumber>
    </recommendedName>
</protein>
<evidence type="ECO:0000313" key="11">
    <source>
        <dbReference type="Proteomes" id="UP001189429"/>
    </source>
</evidence>
<dbReference type="Proteomes" id="UP001189429">
    <property type="component" value="Unassembled WGS sequence"/>
</dbReference>
<feature type="domain" description="FAD-binding FR-type" evidence="9">
    <location>
        <begin position="762"/>
        <end position="920"/>
    </location>
</feature>
<evidence type="ECO:0000313" key="10">
    <source>
        <dbReference type="EMBL" id="CAK0820801.1"/>
    </source>
</evidence>
<dbReference type="InterPro" id="IPR039261">
    <property type="entry name" value="FNR_nucleotide-bd"/>
</dbReference>
<dbReference type="Pfam" id="PF00175">
    <property type="entry name" value="NAD_binding_1"/>
    <property type="match status" value="3"/>
</dbReference>
<dbReference type="InterPro" id="IPR017927">
    <property type="entry name" value="FAD-bd_FR_type"/>
</dbReference>
<proteinExistence type="inferred from homology"/>
<keyword evidence="6" id="KW-0521">NADP</keyword>
<name>A0ABN9RNN4_9DINO</name>
<dbReference type="PRINTS" id="PR00371">
    <property type="entry name" value="FPNCR"/>
</dbReference>
<dbReference type="InterPro" id="IPR001433">
    <property type="entry name" value="OxRdtase_FAD/NAD-bd"/>
</dbReference>